<dbReference type="Proteomes" id="UP000030854">
    <property type="component" value="Unassembled WGS sequence"/>
</dbReference>
<dbReference type="STRING" id="52586.A0A0B1PCQ2"/>
<dbReference type="EMBL" id="JNVN01000011">
    <property type="protein sequence ID" value="KHJ36467.1"/>
    <property type="molecule type" value="Genomic_DNA"/>
</dbReference>
<evidence type="ECO:0000259" key="1">
    <source>
        <dbReference type="Pfam" id="PF10354"/>
    </source>
</evidence>
<feature type="domain" description="25S rRNA (uridine-N(3))-methyltransferase BMT5-like" evidence="1">
    <location>
        <begin position="86"/>
        <end position="256"/>
    </location>
</feature>
<dbReference type="PANTHER" id="PTHR11538:SF26">
    <property type="entry name" value="FERREDOXIN-FOLD ANTICODON-BINDING DOMAIN-CONTAINING PROTEIN 1"/>
    <property type="match status" value="1"/>
</dbReference>
<evidence type="ECO:0000313" key="2">
    <source>
        <dbReference type="EMBL" id="KHJ36467.1"/>
    </source>
</evidence>
<protein>
    <submittedName>
        <fullName evidence="2">Putative prodicted protein</fullName>
    </submittedName>
</protein>
<proteinExistence type="predicted"/>
<dbReference type="GO" id="GO:0070475">
    <property type="term" value="P:rRNA base methylation"/>
    <property type="evidence" value="ECO:0007669"/>
    <property type="project" value="InterPro"/>
</dbReference>
<keyword evidence="3" id="KW-1185">Reference proteome</keyword>
<reference evidence="2 3" key="1">
    <citation type="journal article" date="2014" name="BMC Genomics">
        <title>Adaptive genomic structural variation in the grape powdery mildew pathogen, Erysiphe necator.</title>
        <authorList>
            <person name="Jones L."/>
            <person name="Riaz S."/>
            <person name="Morales-Cruz A."/>
            <person name="Amrine K.C."/>
            <person name="McGuire B."/>
            <person name="Gubler W.D."/>
            <person name="Walker M.A."/>
            <person name="Cantu D."/>
        </authorList>
    </citation>
    <scope>NUCLEOTIDE SEQUENCE [LARGE SCALE GENOMIC DNA]</scope>
    <source>
        <strain evidence="3">c</strain>
    </source>
</reference>
<dbReference type="InterPro" id="IPR019446">
    <property type="entry name" value="BMT5-like"/>
</dbReference>
<sequence length="310" mass="35503">MARNKHPTNKKDGPTFKQKFRRKKTLQPLTKVRVNGISPVSEKGEQLPALDSKKNLGEISLPKSIHNGDRSFQPSNITFSPNERILLVGEADLSFAYSLIKHYGCCQVTATVYESELDLKVKYPHVEDNIRLIETTDQAKIRYSFDATNAKLWQTYRKSNFSRCFDKIIFNFPHVGGKSKDVNRQVRYNQELLVSFFKNAIPCLSPTHSSSIIVTLFEGEPYTLWNVRDLARHSGLEVAQSFSFEFSLFPGYKHSRTLGILRTKSGKESSGWKGEDRPARTFVFVRKGEGQIMGIKRKNDQNKNEEEDLF</sequence>
<comment type="caution">
    <text evidence="2">The sequence shown here is derived from an EMBL/GenBank/DDBJ whole genome shotgun (WGS) entry which is preliminary data.</text>
</comment>
<dbReference type="HOGENOM" id="CLU_035438_0_0_1"/>
<dbReference type="AlphaFoldDB" id="A0A0B1PCQ2"/>
<dbReference type="OMA" id="DSRHYCF"/>
<dbReference type="GO" id="GO:0070042">
    <property type="term" value="F:rRNA (uridine-N3-)-methyltransferase activity"/>
    <property type="evidence" value="ECO:0007669"/>
    <property type="project" value="InterPro"/>
</dbReference>
<accession>A0A0B1PCQ2</accession>
<dbReference type="GO" id="GO:0005737">
    <property type="term" value="C:cytoplasm"/>
    <property type="evidence" value="ECO:0007669"/>
    <property type="project" value="TreeGrafter"/>
</dbReference>
<organism evidence="2 3">
    <name type="scientific">Uncinula necator</name>
    <name type="common">Grape powdery mildew</name>
    <dbReference type="NCBI Taxonomy" id="52586"/>
    <lineage>
        <taxon>Eukaryota</taxon>
        <taxon>Fungi</taxon>
        <taxon>Dikarya</taxon>
        <taxon>Ascomycota</taxon>
        <taxon>Pezizomycotina</taxon>
        <taxon>Leotiomycetes</taxon>
        <taxon>Erysiphales</taxon>
        <taxon>Erysiphaceae</taxon>
        <taxon>Erysiphe</taxon>
    </lineage>
</organism>
<dbReference type="Pfam" id="PF10354">
    <property type="entry name" value="BMT5-like"/>
    <property type="match status" value="1"/>
</dbReference>
<evidence type="ECO:0000313" key="3">
    <source>
        <dbReference type="Proteomes" id="UP000030854"/>
    </source>
</evidence>
<name>A0A0B1PCQ2_UNCNE</name>
<gene>
    <name evidence="2" type="ORF">EV44_g4558</name>
</gene>
<dbReference type="PANTHER" id="PTHR11538">
    <property type="entry name" value="PHENYLALANYL-TRNA SYNTHETASE"/>
    <property type="match status" value="1"/>
</dbReference>